<accession>A0AB34JA03</accession>
<comment type="caution">
    <text evidence="2">The sequence shown here is derived from an EMBL/GenBank/DDBJ whole genome shotgun (WGS) entry which is preliminary data.</text>
</comment>
<dbReference type="Proteomes" id="UP001515480">
    <property type="component" value="Unassembled WGS sequence"/>
</dbReference>
<reference evidence="2 3" key="1">
    <citation type="journal article" date="2024" name="Science">
        <title>Giant polyketide synthase enzymes in the biosynthesis of giant marine polyether toxins.</title>
        <authorList>
            <person name="Fallon T.R."/>
            <person name="Shende V.V."/>
            <person name="Wierzbicki I.H."/>
            <person name="Pendleton A.L."/>
            <person name="Watervoot N.F."/>
            <person name="Auber R.P."/>
            <person name="Gonzalez D.J."/>
            <person name="Wisecaver J.H."/>
            <person name="Moore B.S."/>
        </authorList>
    </citation>
    <scope>NUCLEOTIDE SEQUENCE [LARGE SCALE GENOMIC DNA]</scope>
    <source>
        <strain evidence="2 3">12B1</strain>
    </source>
</reference>
<evidence type="ECO:0000313" key="3">
    <source>
        <dbReference type="Proteomes" id="UP001515480"/>
    </source>
</evidence>
<name>A0AB34JA03_PRYPA</name>
<feature type="compositionally biased region" description="Polar residues" evidence="1">
    <location>
        <begin position="85"/>
        <end position="95"/>
    </location>
</feature>
<gene>
    <name evidence="2" type="ORF">AB1Y20_002742</name>
</gene>
<dbReference type="EMBL" id="JBGBPQ010000010">
    <property type="protein sequence ID" value="KAL1518450.1"/>
    <property type="molecule type" value="Genomic_DNA"/>
</dbReference>
<evidence type="ECO:0000313" key="2">
    <source>
        <dbReference type="EMBL" id="KAL1518450.1"/>
    </source>
</evidence>
<feature type="region of interest" description="Disordered" evidence="1">
    <location>
        <begin position="1"/>
        <end position="37"/>
    </location>
</feature>
<sequence length="423" mass="44822">MKENTNLNRLGPVRRVPSHRHASTVAKQCASEVSNPQPTPAFTFDLAAFGSALKPSGSTSGSDTHAPPLPDVAAVQEASAVRPSTHVTGKGSSAPTGKMGKGVKTHRFNPLMRPKPHANHSHLQHEPKPSTGPAPSYLRATTASSNRQDEGIVRKEEALHGRHSKASSDRVAHAPVAVRTTRVTRASMSEAAPREATMSTADEIKLLLGRAPSSQRFISAETEFSGPVIGFSGGDAYGGGACFRRILLDSHDELPPSDVLSMPPPPPRSERGPRISDVPPMLDMSENGFFSVPFTGFLKPMQPDTFLSPRPAPAFSPLPVSADAPHPMSVPLQSLNHSQPGAAQITHSCSIVSTTLSTPFSLFPKECRARGHAAQCLEDGAGCILLQWGRSVVGSLQYVFSSRPDARSIALTIDATNAASDRA</sequence>
<protein>
    <submittedName>
        <fullName evidence="2">Uncharacterized protein</fullName>
    </submittedName>
</protein>
<feature type="compositionally biased region" description="Basic and acidic residues" evidence="1">
    <location>
        <begin position="147"/>
        <end position="172"/>
    </location>
</feature>
<evidence type="ECO:0000256" key="1">
    <source>
        <dbReference type="SAM" id="MobiDB-lite"/>
    </source>
</evidence>
<feature type="region of interest" description="Disordered" evidence="1">
    <location>
        <begin position="78"/>
        <end position="197"/>
    </location>
</feature>
<keyword evidence="3" id="KW-1185">Reference proteome</keyword>
<feature type="region of interest" description="Disordered" evidence="1">
    <location>
        <begin position="254"/>
        <end position="275"/>
    </location>
</feature>
<dbReference type="AlphaFoldDB" id="A0AB34JA03"/>
<organism evidence="2 3">
    <name type="scientific">Prymnesium parvum</name>
    <name type="common">Toxic golden alga</name>
    <dbReference type="NCBI Taxonomy" id="97485"/>
    <lineage>
        <taxon>Eukaryota</taxon>
        <taxon>Haptista</taxon>
        <taxon>Haptophyta</taxon>
        <taxon>Prymnesiophyceae</taxon>
        <taxon>Prymnesiales</taxon>
        <taxon>Prymnesiaceae</taxon>
        <taxon>Prymnesium</taxon>
    </lineage>
</organism>
<proteinExistence type="predicted"/>